<proteinExistence type="inferred from homology"/>
<keyword evidence="5" id="KW-1185">Reference proteome</keyword>
<dbReference type="AlphaFoldDB" id="K9U1X2"/>
<evidence type="ECO:0000256" key="1">
    <source>
        <dbReference type="ARBA" id="ARBA00023002"/>
    </source>
</evidence>
<protein>
    <submittedName>
        <fullName evidence="4">FAD dependent oxidoreductase</fullName>
    </submittedName>
</protein>
<evidence type="ECO:0000313" key="5">
    <source>
        <dbReference type="Proteomes" id="UP000010384"/>
    </source>
</evidence>
<dbReference type="PATRIC" id="fig|251229.3.peg.4267"/>
<dbReference type="Proteomes" id="UP000010384">
    <property type="component" value="Chromosome"/>
</dbReference>
<evidence type="ECO:0000256" key="2">
    <source>
        <dbReference type="ARBA" id="ARBA00023033"/>
    </source>
</evidence>
<dbReference type="KEGG" id="cthe:Chro_3657"/>
<name>K9U1X2_CHRTP</name>
<dbReference type="GO" id="GO:0004497">
    <property type="term" value="F:monooxygenase activity"/>
    <property type="evidence" value="ECO:0007669"/>
    <property type="project" value="UniProtKB-KW"/>
</dbReference>
<dbReference type="PANTHER" id="PTHR43747">
    <property type="entry name" value="FAD-BINDING PROTEIN"/>
    <property type="match status" value="1"/>
</dbReference>
<dbReference type="InterPro" id="IPR036188">
    <property type="entry name" value="FAD/NAD-bd_sf"/>
</dbReference>
<dbReference type="InterPro" id="IPR006905">
    <property type="entry name" value="Flavin_halogenase"/>
</dbReference>
<dbReference type="PANTHER" id="PTHR43747:SF5">
    <property type="entry name" value="FAD-BINDING DOMAIN-CONTAINING PROTEIN"/>
    <property type="match status" value="1"/>
</dbReference>
<dbReference type="Gene3D" id="3.50.50.60">
    <property type="entry name" value="FAD/NAD(P)-binding domain"/>
    <property type="match status" value="1"/>
</dbReference>
<dbReference type="Pfam" id="PF13450">
    <property type="entry name" value="NAD_binding_8"/>
    <property type="match status" value="1"/>
</dbReference>
<evidence type="ECO:0000256" key="3">
    <source>
        <dbReference type="ARBA" id="ARBA00038396"/>
    </source>
</evidence>
<dbReference type="eggNOG" id="COG0644">
    <property type="taxonomic scope" value="Bacteria"/>
</dbReference>
<dbReference type="Pfam" id="PF04820">
    <property type="entry name" value="Trp_halogenase"/>
    <property type="match status" value="1"/>
</dbReference>
<sequence>MSYNGNKQFDVIILGSGLAGSILATILARHNIRVLTIDKGTHPRFAIGEAMTPDTDLMMSILSYKYSVPEISYLSSFENICNHISPSACGLKRSFNFVYHREGEEQTLQEANKVGVHPSSHLFRQDIDQYMAKVAVNYGAKILENTKVTDIKIDLHTGVEVEIENGTSFNANYLVDASGHNSLLSRKLELQENPTRYKTHSRSIFTHMVGVKKYDDCVSSVRVSQDNLLWHQGTLHHVFDGGWMWVIPFNNHARSTNPICSVGLNFDSRRFPKTDVSPEQEFQNFLARFPSIANQFEDAEPVRNWVSTDRLQYSSRSCMGERFYLLPHAAGFIDALYSFGLVNSCTIITALAARIMKALADNDYSSEHFADIECLQQKLFNYNDNLVNCSYIAFSNFNLWNAWRRVWILGSFVRQAKAGLRKRLKIAAGKGKELAKDDENLDSLTPSYEGLGENFFQTATATVEKVEAGLLSPDEAASQLMSAINSIDFLPPNFWRMADPLQKDVDMESELFKSEYSRFLSWVKTAKKPEIKKYFDYDTEDLLAAVKLATASR</sequence>
<gene>
    <name evidence="4" type="ORF">Chro_3657</name>
</gene>
<dbReference type="EMBL" id="CP003597">
    <property type="protein sequence ID" value="AFY89102.1"/>
    <property type="molecule type" value="Genomic_DNA"/>
</dbReference>
<dbReference type="PRINTS" id="PR00420">
    <property type="entry name" value="RNGMNOXGNASE"/>
</dbReference>
<reference evidence="4 5" key="1">
    <citation type="submission" date="2012-06" db="EMBL/GenBank/DDBJ databases">
        <title>Finished chromosome of genome of Chroococcidiopsis thermalis PCC 7203.</title>
        <authorList>
            <consortium name="US DOE Joint Genome Institute"/>
            <person name="Gugger M."/>
            <person name="Coursin T."/>
            <person name="Rippka R."/>
            <person name="Tandeau De Marsac N."/>
            <person name="Huntemann M."/>
            <person name="Wei C.-L."/>
            <person name="Han J."/>
            <person name="Detter J.C."/>
            <person name="Han C."/>
            <person name="Tapia R."/>
            <person name="Davenport K."/>
            <person name="Daligault H."/>
            <person name="Erkkila T."/>
            <person name="Gu W."/>
            <person name="Munk A.C.C."/>
            <person name="Teshima H."/>
            <person name="Xu Y."/>
            <person name="Chain P."/>
            <person name="Chen A."/>
            <person name="Krypides N."/>
            <person name="Mavromatis K."/>
            <person name="Markowitz V."/>
            <person name="Szeto E."/>
            <person name="Ivanova N."/>
            <person name="Mikhailova N."/>
            <person name="Ovchinnikova G."/>
            <person name="Pagani I."/>
            <person name="Pati A."/>
            <person name="Goodwin L."/>
            <person name="Peters L."/>
            <person name="Pitluck S."/>
            <person name="Woyke T."/>
            <person name="Kerfeld C."/>
        </authorList>
    </citation>
    <scope>NUCLEOTIDE SEQUENCE [LARGE SCALE GENOMIC DNA]</scope>
    <source>
        <strain evidence="4 5">PCC 7203</strain>
    </source>
</reference>
<keyword evidence="2" id="KW-0503">Monooxygenase</keyword>
<dbReference type="InterPro" id="IPR050816">
    <property type="entry name" value="Flavin-dep_Halogenase_NPB"/>
</dbReference>
<organism evidence="4 5">
    <name type="scientific">Chroococcidiopsis thermalis (strain PCC 7203)</name>
    <dbReference type="NCBI Taxonomy" id="251229"/>
    <lineage>
        <taxon>Bacteria</taxon>
        <taxon>Bacillati</taxon>
        <taxon>Cyanobacteriota</taxon>
        <taxon>Cyanophyceae</taxon>
        <taxon>Chroococcidiopsidales</taxon>
        <taxon>Chroococcidiopsidaceae</taxon>
        <taxon>Chroococcidiopsis</taxon>
    </lineage>
</organism>
<evidence type="ECO:0000313" key="4">
    <source>
        <dbReference type="EMBL" id="AFY89102.1"/>
    </source>
</evidence>
<keyword evidence="1" id="KW-0560">Oxidoreductase</keyword>
<dbReference type="HOGENOM" id="CLU_025990_0_0_3"/>
<dbReference type="OrthoDB" id="9806565at2"/>
<dbReference type="InParanoid" id="K9U1X2"/>
<comment type="similarity">
    <text evidence="3">Belongs to the flavin-dependent halogenase family. Bacterial tryptophan halogenase subfamily.</text>
</comment>
<dbReference type="RefSeq" id="WP_015155646.1">
    <property type="nucleotide sequence ID" value="NC_019695.1"/>
</dbReference>
<accession>K9U1X2</accession>
<dbReference type="STRING" id="251229.Chro_3657"/>
<dbReference type="SUPFAM" id="SSF51905">
    <property type="entry name" value="FAD/NAD(P)-binding domain"/>
    <property type="match status" value="1"/>
</dbReference>